<sequence length="274" mass="29639">MRINHNITALNTYRQYNSANNAQAKSMEKLSSGQRINNAADDAAGLAISEKMRGQIRGLDQASRNAQDGVSMIQTGEGALNETHSILQRVRELAVQSSSDTNTADDRAEIQKEVDDLVSEVDRISGDTEFNTQKLLNGEGGTSGTFTFQIGANKDQTIDVTFASMKASDLGIDGLDLGTDASTSSTAIETIDGAIKKVSDERAQLGAKQNRLEHTINNLNASSENLTASESRIRDVDMAKEMMEQTKNSILSQASQAMLSQANQQPQNVLQLLR</sequence>
<dbReference type="GO" id="GO:0005198">
    <property type="term" value="F:structural molecule activity"/>
    <property type="evidence" value="ECO:0007669"/>
    <property type="project" value="UniProtKB-UniRule"/>
</dbReference>
<keyword evidence="4" id="KW-0964">Secreted</keyword>
<dbReference type="Pfam" id="PF00669">
    <property type="entry name" value="Flagellin_N"/>
    <property type="match status" value="1"/>
</dbReference>
<comment type="caution">
    <text evidence="7">The sequence shown here is derived from an EMBL/GenBank/DDBJ whole genome shotgun (WGS) entry which is preliminary data.</text>
</comment>
<evidence type="ECO:0000313" key="7">
    <source>
        <dbReference type="EMBL" id="MDD9782701.1"/>
    </source>
</evidence>
<comment type="function">
    <text evidence="4">Flagellin is the subunit protein which polymerizes to form the filaments of bacterial flagella.</text>
</comment>
<evidence type="ECO:0000256" key="3">
    <source>
        <dbReference type="ARBA" id="ARBA00023143"/>
    </source>
</evidence>
<comment type="similarity">
    <text evidence="1 4">Belongs to the bacterial flagellin family.</text>
</comment>
<dbReference type="GO" id="GO:0005576">
    <property type="term" value="C:extracellular region"/>
    <property type="evidence" value="ECO:0007669"/>
    <property type="project" value="UniProtKB-SubCell"/>
</dbReference>
<dbReference type="Gene3D" id="1.20.1330.10">
    <property type="entry name" value="f41 fragment of flagellin, N-terminal domain"/>
    <property type="match status" value="1"/>
</dbReference>
<dbReference type="Gene3D" id="6.10.10.10">
    <property type="entry name" value="Flagellar export chaperone, C-terminal domain"/>
    <property type="match status" value="1"/>
</dbReference>
<keyword evidence="7" id="KW-0282">Flagellum</keyword>
<comment type="subcellular location">
    <subcellularLocation>
        <location evidence="4">Secreted</location>
    </subcellularLocation>
    <subcellularLocation>
        <location evidence="4">Bacterial flagellum</location>
    </subcellularLocation>
</comment>
<proteinExistence type="inferred from homology"/>
<reference evidence="7 8" key="1">
    <citation type="submission" date="2023-02" db="EMBL/GenBank/DDBJ databases">
        <authorList>
            <person name="Olszewska D."/>
        </authorList>
    </citation>
    <scope>NUCLEOTIDE SEQUENCE [LARGE SCALE GENOMIC DNA]</scope>
    <source>
        <strain evidence="7 8">FDU301</strain>
    </source>
</reference>
<keyword evidence="7" id="KW-0969">Cilium</keyword>
<dbReference type="AlphaFoldDB" id="A0ABD4WR90"/>
<name>A0ABD4WR90_PRIMG</name>
<dbReference type="Pfam" id="PF00700">
    <property type="entry name" value="Flagellin_C"/>
    <property type="match status" value="1"/>
</dbReference>
<keyword evidence="3 4" id="KW-0975">Bacterial flagellum</keyword>
<gene>
    <name evidence="7" type="primary">hag</name>
    <name evidence="7" type="ORF">PVE99_09830</name>
</gene>
<dbReference type="InterPro" id="IPR042187">
    <property type="entry name" value="Flagellin_C_sub2"/>
</dbReference>
<dbReference type="InterPro" id="IPR001029">
    <property type="entry name" value="Flagellin_N"/>
</dbReference>
<dbReference type="Proteomes" id="UP001213771">
    <property type="component" value="Unassembled WGS sequence"/>
</dbReference>
<dbReference type="PRINTS" id="PR00207">
    <property type="entry name" value="FLAGELLIN"/>
</dbReference>
<dbReference type="EMBL" id="JARAOX010000161">
    <property type="protein sequence ID" value="MDD9782701.1"/>
    <property type="molecule type" value="Genomic_DNA"/>
</dbReference>
<evidence type="ECO:0000259" key="5">
    <source>
        <dbReference type="Pfam" id="PF00669"/>
    </source>
</evidence>
<protein>
    <recommendedName>
        <fullName evidence="2 4">Flagellin</fullName>
    </recommendedName>
</protein>
<keyword evidence="7" id="KW-0966">Cell projection</keyword>
<dbReference type="InterPro" id="IPR046358">
    <property type="entry name" value="Flagellin_C"/>
</dbReference>
<organism evidence="7 8">
    <name type="scientific">Priestia megaterium</name>
    <name type="common">Bacillus megaterium</name>
    <dbReference type="NCBI Taxonomy" id="1404"/>
    <lineage>
        <taxon>Bacteria</taxon>
        <taxon>Bacillati</taxon>
        <taxon>Bacillota</taxon>
        <taxon>Bacilli</taxon>
        <taxon>Bacillales</taxon>
        <taxon>Bacillaceae</taxon>
        <taxon>Priestia</taxon>
    </lineage>
</organism>
<evidence type="ECO:0000313" key="8">
    <source>
        <dbReference type="Proteomes" id="UP001213771"/>
    </source>
</evidence>
<dbReference type="InterPro" id="IPR001492">
    <property type="entry name" value="Flagellin"/>
</dbReference>
<accession>A0ABD4WR90</accession>
<evidence type="ECO:0000256" key="4">
    <source>
        <dbReference type="RuleBase" id="RU362073"/>
    </source>
</evidence>
<dbReference type="GO" id="GO:0009288">
    <property type="term" value="C:bacterial-type flagellum"/>
    <property type="evidence" value="ECO:0007669"/>
    <property type="project" value="UniProtKB-SubCell"/>
</dbReference>
<dbReference type="NCBIfam" id="NF009446">
    <property type="entry name" value="PRK12804.1"/>
    <property type="match status" value="1"/>
</dbReference>
<evidence type="ECO:0000256" key="1">
    <source>
        <dbReference type="ARBA" id="ARBA00005709"/>
    </source>
</evidence>
<dbReference type="PANTHER" id="PTHR42792:SF2">
    <property type="entry name" value="FLAGELLIN"/>
    <property type="match status" value="1"/>
</dbReference>
<dbReference type="PANTHER" id="PTHR42792">
    <property type="entry name" value="FLAGELLIN"/>
    <property type="match status" value="1"/>
</dbReference>
<feature type="domain" description="Flagellin N-terminal" evidence="5">
    <location>
        <begin position="3"/>
        <end position="138"/>
    </location>
</feature>
<feature type="domain" description="Flagellin C-terminal" evidence="6">
    <location>
        <begin position="188"/>
        <end position="273"/>
    </location>
</feature>
<evidence type="ECO:0000256" key="2">
    <source>
        <dbReference type="ARBA" id="ARBA00020110"/>
    </source>
</evidence>
<dbReference type="RefSeq" id="WP_274588823.1">
    <property type="nucleotide sequence ID" value="NZ_JARAOX010000161.1"/>
</dbReference>
<evidence type="ECO:0000259" key="6">
    <source>
        <dbReference type="Pfam" id="PF00700"/>
    </source>
</evidence>
<dbReference type="SUPFAM" id="SSF64518">
    <property type="entry name" value="Phase 1 flagellin"/>
    <property type="match status" value="1"/>
</dbReference>